<sequence length="63" mass="7355">MFNAVIGYILNMHTPVEDIYNILANADPYLLINLQSQMEQLLARYQNDQNNPPSRRNRAPPRK</sequence>
<organism evidence="1 2">
    <name type="scientific">Meloidogyne enterolobii</name>
    <name type="common">Root-knot nematode worm</name>
    <name type="synonym">Meloidogyne mayaguensis</name>
    <dbReference type="NCBI Taxonomy" id="390850"/>
    <lineage>
        <taxon>Eukaryota</taxon>
        <taxon>Metazoa</taxon>
        <taxon>Ecdysozoa</taxon>
        <taxon>Nematoda</taxon>
        <taxon>Chromadorea</taxon>
        <taxon>Rhabditida</taxon>
        <taxon>Tylenchina</taxon>
        <taxon>Tylenchomorpha</taxon>
        <taxon>Tylenchoidea</taxon>
        <taxon>Meloidogynidae</taxon>
        <taxon>Meloidogyninae</taxon>
        <taxon>Meloidogyne</taxon>
    </lineage>
</organism>
<dbReference type="AlphaFoldDB" id="A0A6V7VLP0"/>
<accession>A0A6V7VLP0</accession>
<gene>
    <name evidence="1" type="ORF">MENT_LOCUS27542</name>
</gene>
<protein>
    <submittedName>
        <fullName evidence="1">Uncharacterized protein</fullName>
    </submittedName>
</protein>
<proteinExistence type="predicted"/>
<dbReference type="EMBL" id="CAJEWN010000261">
    <property type="protein sequence ID" value="CAD2175793.1"/>
    <property type="molecule type" value="Genomic_DNA"/>
</dbReference>
<evidence type="ECO:0000313" key="2">
    <source>
        <dbReference type="Proteomes" id="UP000580250"/>
    </source>
</evidence>
<comment type="caution">
    <text evidence="1">The sequence shown here is derived from an EMBL/GenBank/DDBJ whole genome shotgun (WGS) entry which is preliminary data.</text>
</comment>
<reference evidence="1 2" key="1">
    <citation type="submission" date="2020-08" db="EMBL/GenBank/DDBJ databases">
        <authorList>
            <person name="Koutsovoulos G."/>
            <person name="Danchin GJ E."/>
        </authorList>
    </citation>
    <scope>NUCLEOTIDE SEQUENCE [LARGE SCALE GENOMIC DNA]</scope>
</reference>
<dbReference type="Proteomes" id="UP000580250">
    <property type="component" value="Unassembled WGS sequence"/>
</dbReference>
<evidence type="ECO:0000313" key="1">
    <source>
        <dbReference type="EMBL" id="CAD2175793.1"/>
    </source>
</evidence>
<name>A0A6V7VLP0_MELEN</name>